<feature type="transmembrane region" description="Helical" evidence="2">
    <location>
        <begin position="12"/>
        <end position="32"/>
    </location>
</feature>
<dbReference type="RefSeq" id="WP_068204043.1">
    <property type="nucleotide sequence ID" value="NZ_CP014209.1"/>
</dbReference>
<dbReference type="KEGG" id="ido:I598_3195"/>
<keyword evidence="3" id="KW-0808">Transferase</keyword>
<dbReference type="GO" id="GO:0016301">
    <property type="term" value="F:kinase activity"/>
    <property type="evidence" value="ECO:0007669"/>
    <property type="project" value="UniProtKB-KW"/>
</dbReference>
<keyword evidence="2" id="KW-0812">Transmembrane</keyword>
<dbReference type="PANTHER" id="PTHR32309:SF31">
    <property type="entry name" value="CAPSULAR EXOPOLYSACCHARIDE FAMILY"/>
    <property type="match status" value="1"/>
</dbReference>
<dbReference type="Proteomes" id="UP000076794">
    <property type="component" value="Chromosome"/>
</dbReference>
<dbReference type="InterPro" id="IPR027417">
    <property type="entry name" value="P-loop_NTPase"/>
</dbReference>
<proteinExistence type="predicted"/>
<dbReference type="InterPro" id="IPR050445">
    <property type="entry name" value="Bact_polysacc_biosynth/exp"/>
</dbReference>
<feature type="region of interest" description="Disordered" evidence="1">
    <location>
        <begin position="480"/>
        <end position="559"/>
    </location>
</feature>
<evidence type="ECO:0000256" key="1">
    <source>
        <dbReference type="SAM" id="MobiDB-lite"/>
    </source>
</evidence>
<dbReference type="Gene3D" id="3.40.50.300">
    <property type="entry name" value="P-loop containing nucleotide triphosphate hydrolases"/>
    <property type="match status" value="1"/>
</dbReference>
<keyword evidence="2" id="KW-0472">Membrane</keyword>
<dbReference type="EC" id="2.7.10.-" evidence="3"/>
<reference evidence="3 4" key="1">
    <citation type="submission" date="2016-01" db="EMBL/GenBank/DDBJ databases">
        <title>Complete genome sequence of a soil Actinobacterium, Isoptericola dokdonensis DS-3.</title>
        <authorList>
            <person name="Kwon S.-K."/>
            <person name="Kim J.F."/>
        </authorList>
    </citation>
    <scope>NUCLEOTIDE SEQUENCE [LARGE SCALE GENOMIC DNA]</scope>
    <source>
        <strain evidence="3 4">DS-3</strain>
    </source>
</reference>
<evidence type="ECO:0000313" key="4">
    <source>
        <dbReference type="Proteomes" id="UP000076794"/>
    </source>
</evidence>
<feature type="compositionally biased region" description="Basic residues" evidence="1">
    <location>
        <begin position="480"/>
        <end position="496"/>
    </location>
</feature>
<protein>
    <submittedName>
        <fullName evidence="3">Tyrosine-protein kinase ptk</fullName>
        <ecNumber evidence="3">2.7.10.-</ecNumber>
    </submittedName>
</protein>
<dbReference type="STRING" id="1300344.I598_3195"/>
<feature type="compositionally biased region" description="Low complexity" evidence="1">
    <location>
        <begin position="542"/>
        <end position="559"/>
    </location>
</feature>
<accession>A0A168FY01</accession>
<dbReference type="EMBL" id="CP014209">
    <property type="protein sequence ID" value="ANC32706.1"/>
    <property type="molecule type" value="Genomic_DNA"/>
</dbReference>
<sequence>MTVREFLRTVWSGKYIVVACVLVAVVGAWLYVDRQGTLLESEAVVSLGVDGDGEVTIDASGGDVTDPEVLEAAAAALGVDPADLPEISGESGEGGAIRVSARSADPEELPETVDAVAEAFAAHVSALRDRQVTELQEQRTGYEESLKPVQERLSRDPEDLLAGVEQETIVSGFGGLAKQIVELTAITTPAEVTQTASAPSVPGVGAAAVLPVAALAGLVLGVALALARRGLDFRVRDAANASALADVPVLASLFGVRQADKTFRHGGVLPVSSRDATPFTESIRELRTAVGMASATPQRVVVVTAADPRPPRTFITANLAASFALSGLRTIVVSGDLRRSNLDEFLPGPDGAADSGTEPRPTLVANLELVRIYDDTLDPADYLATTQVRDLVESLRERADVVVIDAPPALAAADATILGRYADGVVLVVSAGKTPRGVLAEAATRLRINNVPLMGVALAGVASDRRKLYATTYEAEHPANKVRRLIPRSGGRRGPRHQPAPAPADPVRAGQPRRTPAWPAVPAAIPPRSSEPDPRAVPAAVQGEPASSGSSAQQGTGQG</sequence>
<evidence type="ECO:0000313" key="3">
    <source>
        <dbReference type="EMBL" id="ANC32706.1"/>
    </source>
</evidence>
<feature type="transmembrane region" description="Helical" evidence="2">
    <location>
        <begin position="204"/>
        <end position="227"/>
    </location>
</feature>
<dbReference type="SUPFAM" id="SSF52540">
    <property type="entry name" value="P-loop containing nucleoside triphosphate hydrolases"/>
    <property type="match status" value="1"/>
</dbReference>
<dbReference type="AlphaFoldDB" id="A0A168FY01"/>
<organism evidence="3 4">
    <name type="scientific">Isoptericola dokdonensis DS-3</name>
    <dbReference type="NCBI Taxonomy" id="1300344"/>
    <lineage>
        <taxon>Bacteria</taxon>
        <taxon>Bacillati</taxon>
        <taxon>Actinomycetota</taxon>
        <taxon>Actinomycetes</taxon>
        <taxon>Micrococcales</taxon>
        <taxon>Promicromonosporaceae</taxon>
        <taxon>Isoptericola</taxon>
    </lineage>
</organism>
<dbReference type="PATRIC" id="fig|1300344.3.peg.3215"/>
<keyword evidence="3" id="KW-0418">Kinase</keyword>
<keyword evidence="2" id="KW-1133">Transmembrane helix</keyword>
<dbReference type="PANTHER" id="PTHR32309">
    <property type="entry name" value="TYROSINE-PROTEIN KINASE"/>
    <property type="match status" value="1"/>
</dbReference>
<evidence type="ECO:0000256" key="2">
    <source>
        <dbReference type="SAM" id="Phobius"/>
    </source>
</evidence>
<gene>
    <name evidence="3" type="primary">ptk</name>
    <name evidence="3" type="ORF">I598_3195</name>
</gene>
<keyword evidence="4" id="KW-1185">Reference proteome</keyword>
<feature type="compositionally biased region" description="Low complexity" evidence="1">
    <location>
        <begin position="516"/>
        <end position="527"/>
    </location>
</feature>
<name>A0A168FY01_9MICO</name>